<sequence length="142" mass="14732">MSVTGDGGGPLEPSGRIRRLTQAALNADQTIGRIDGVAGDLSLSLEEFNRVLARFDETIDRFGGLLDGLAASIGTIDTVVGALARTQRNVDALLSGAERVVGTADWLLSPLTALRRGWSQTQSSIGGTRESPDGAPEGDGRG</sequence>
<keyword evidence="3" id="KW-1185">Reference proteome</keyword>
<name>A0A9X4M072_9ACTN</name>
<feature type="region of interest" description="Disordered" evidence="1">
    <location>
        <begin position="119"/>
        <end position="142"/>
    </location>
</feature>
<protein>
    <recommendedName>
        <fullName evidence="4">ATPase</fullName>
    </recommendedName>
</protein>
<accession>A0A9X4M072</accession>
<comment type="caution">
    <text evidence="2">The sequence shown here is derived from an EMBL/GenBank/DDBJ whole genome shotgun (WGS) entry which is preliminary data.</text>
</comment>
<evidence type="ECO:0000313" key="3">
    <source>
        <dbReference type="Proteomes" id="UP001152755"/>
    </source>
</evidence>
<dbReference type="Proteomes" id="UP001152755">
    <property type="component" value="Unassembled WGS sequence"/>
</dbReference>
<evidence type="ECO:0000313" key="2">
    <source>
        <dbReference type="EMBL" id="MDG3015549.1"/>
    </source>
</evidence>
<gene>
    <name evidence="2" type="ORF">NVS88_13395</name>
</gene>
<evidence type="ECO:0008006" key="4">
    <source>
        <dbReference type="Google" id="ProtNLM"/>
    </source>
</evidence>
<dbReference type="RefSeq" id="WP_277829982.1">
    <property type="nucleotide sequence ID" value="NZ_JAAIVF010000001.1"/>
</dbReference>
<evidence type="ECO:0000256" key="1">
    <source>
        <dbReference type="SAM" id="MobiDB-lite"/>
    </source>
</evidence>
<reference evidence="2" key="1">
    <citation type="submission" date="2022-08" db="EMBL/GenBank/DDBJ databases">
        <title>Genome analysis of Corynebacteriales strain.</title>
        <authorList>
            <person name="Lee S.D."/>
        </authorList>
    </citation>
    <scope>NUCLEOTIDE SEQUENCE</scope>
    <source>
        <strain evidence="2">D3-21</strain>
    </source>
</reference>
<dbReference type="AlphaFoldDB" id="A0A9X4M072"/>
<organism evidence="2 3">
    <name type="scientific">Speluncibacter jeojiensis</name>
    <dbReference type="NCBI Taxonomy" id="2710754"/>
    <lineage>
        <taxon>Bacteria</taxon>
        <taxon>Bacillati</taxon>
        <taxon>Actinomycetota</taxon>
        <taxon>Actinomycetes</taxon>
        <taxon>Mycobacteriales</taxon>
        <taxon>Speluncibacteraceae</taxon>
        <taxon>Speluncibacter</taxon>
    </lineage>
</organism>
<dbReference type="EMBL" id="JANRHA010000008">
    <property type="protein sequence ID" value="MDG3015549.1"/>
    <property type="molecule type" value="Genomic_DNA"/>
</dbReference>
<proteinExistence type="predicted"/>